<name>A0AAW0F8E6_9APHY</name>
<feature type="compositionally biased region" description="Low complexity" evidence="1">
    <location>
        <begin position="106"/>
        <end position="124"/>
    </location>
</feature>
<feature type="compositionally biased region" description="Polar residues" evidence="1">
    <location>
        <begin position="125"/>
        <end position="141"/>
    </location>
</feature>
<protein>
    <submittedName>
        <fullName evidence="2">Uncharacterized protein</fullName>
    </submittedName>
</protein>
<reference evidence="2 4" key="1">
    <citation type="submission" date="2022-09" db="EMBL/GenBank/DDBJ databases">
        <authorList>
            <person name="Palmer J.M."/>
        </authorList>
    </citation>
    <scope>NUCLEOTIDE SEQUENCE [LARGE SCALE GENOMIC DNA]</scope>
    <source>
        <strain evidence="2 4">DSM 7382</strain>
    </source>
</reference>
<evidence type="ECO:0000313" key="2">
    <source>
        <dbReference type="EMBL" id="KAK7676853.1"/>
    </source>
</evidence>
<organism evidence="2 4">
    <name type="scientific">Cerrena zonata</name>
    <dbReference type="NCBI Taxonomy" id="2478898"/>
    <lineage>
        <taxon>Eukaryota</taxon>
        <taxon>Fungi</taxon>
        <taxon>Dikarya</taxon>
        <taxon>Basidiomycota</taxon>
        <taxon>Agaricomycotina</taxon>
        <taxon>Agaricomycetes</taxon>
        <taxon>Polyporales</taxon>
        <taxon>Cerrenaceae</taxon>
        <taxon>Cerrena</taxon>
    </lineage>
</organism>
<dbReference type="EMBL" id="JASBNA010000102">
    <property type="protein sequence ID" value="KAK7676853.1"/>
    <property type="molecule type" value="Genomic_DNA"/>
</dbReference>
<feature type="compositionally biased region" description="Polar residues" evidence="1">
    <location>
        <begin position="22"/>
        <end position="32"/>
    </location>
</feature>
<evidence type="ECO:0000256" key="1">
    <source>
        <dbReference type="SAM" id="MobiDB-lite"/>
    </source>
</evidence>
<dbReference type="Proteomes" id="UP001385951">
    <property type="component" value="Unassembled WGS sequence"/>
</dbReference>
<dbReference type="EMBL" id="JASBNA010000005">
    <property type="protein sequence ID" value="KAK7691323.1"/>
    <property type="molecule type" value="Genomic_DNA"/>
</dbReference>
<feature type="compositionally biased region" description="Basic residues" evidence="1">
    <location>
        <begin position="1"/>
        <end position="13"/>
    </location>
</feature>
<evidence type="ECO:0000313" key="4">
    <source>
        <dbReference type="Proteomes" id="UP001385951"/>
    </source>
</evidence>
<dbReference type="AlphaFoldDB" id="A0AAW0F8E6"/>
<accession>A0AAW0F8E6</accession>
<proteinExistence type="predicted"/>
<evidence type="ECO:0000313" key="3">
    <source>
        <dbReference type="EMBL" id="KAK7691323.1"/>
    </source>
</evidence>
<gene>
    <name evidence="3" type="ORF">QCA50_004717</name>
    <name evidence="2" type="ORF">QCA50_020189</name>
</gene>
<sequence>MSKSTKKSTKKPKNVVDEDLSPETTFAPTSNIRRLVAPGGALTEKSEIGPSRSDLSKPIRSPRSSSDHPTKKVKHLGVLESEDSEEPASDAANRPAPSRRTRTTGAGPPASSRRAHPPGARRGAQASTSSANVTPTSSSEPLPSVLGTMGPPPLPPHVRSGQAHPPINHSPQIDRAASEPVRATHTPYRDVLPGELPLSQELLALAHRAGRICDDIERLQRKLT</sequence>
<keyword evidence="4" id="KW-1185">Reference proteome</keyword>
<feature type="region of interest" description="Disordered" evidence="1">
    <location>
        <begin position="1"/>
        <end position="184"/>
    </location>
</feature>
<comment type="caution">
    <text evidence="2">The sequence shown here is derived from an EMBL/GenBank/DDBJ whole genome shotgun (WGS) entry which is preliminary data.</text>
</comment>